<keyword evidence="5 8" id="KW-1133">Transmembrane helix</keyword>
<dbReference type="Proteomes" id="UP000298416">
    <property type="component" value="Unassembled WGS sequence"/>
</dbReference>
<evidence type="ECO:0000256" key="4">
    <source>
        <dbReference type="ARBA" id="ARBA00022821"/>
    </source>
</evidence>
<keyword evidence="7" id="KW-0568">Pathogenesis-related protein</keyword>
<evidence type="ECO:0000256" key="1">
    <source>
        <dbReference type="ARBA" id="ARBA00004141"/>
    </source>
</evidence>
<evidence type="ECO:0000313" key="9">
    <source>
        <dbReference type="EMBL" id="KAG6399870.1"/>
    </source>
</evidence>
<evidence type="ECO:0000256" key="2">
    <source>
        <dbReference type="ARBA" id="ARBA00006574"/>
    </source>
</evidence>
<name>A0A8X8WQE4_SALSN</name>
<evidence type="ECO:0000256" key="8">
    <source>
        <dbReference type="SAM" id="Phobius"/>
    </source>
</evidence>
<dbReference type="GO" id="GO:0006952">
    <property type="term" value="P:defense response"/>
    <property type="evidence" value="ECO:0007669"/>
    <property type="project" value="UniProtKB-KW"/>
</dbReference>
<organism evidence="9">
    <name type="scientific">Salvia splendens</name>
    <name type="common">Scarlet sage</name>
    <dbReference type="NCBI Taxonomy" id="180675"/>
    <lineage>
        <taxon>Eukaryota</taxon>
        <taxon>Viridiplantae</taxon>
        <taxon>Streptophyta</taxon>
        <taxon>Embryophyta</taxon>
        <taxon>Tracheophyta</taxon>
        <taxon>Spermatophyta</taxon>
        <taxon>Magnoliopsida</taxon>
        <taxon>eudicotyledons</taxon>
        <taxon>Gunneridae</taxon>
        <taxon>Pentapetalae</taxon>
        <taxon>asterids</taxon>
        <taxon>lamiids</taxon>
        <taxon>Lamiales</taxon>
        <taxon>Lamiaceae</taxon>
        <taxon>Nepetoideae</taxon>
        <taxon>Mentheae</taxon>
        <taxon>Salviinae</taxon>
        <taxon>Salvia</taxon>
        <taxon>Salvia subgen. Calosphace</taxon>
        <taxon>core Calosphace</taxon>
    </lineage>
</organism>
<dbReference type="PANTHER" id="PTHR31942">
    <property type="entry name" value="MLO-LIKE PROTEIN 1"/>
    <property type="match status" value="1"/>
</dbReference>
<evidence type="ECO:0000256" key="5">
    <source>
        <dbReference type="ARBA" id="ARBA00022989"/>
    </source>
</evidence>
<keyword evidence="4" id="KW-0611">Plant defense</keyword>
<evidence type="ECO:0000313" key="11">
    <source>
        <dbReference type="Proteomes" id="UP000298416"/>
    </source>
</evidence>
<dbReference type="PANTHER" id="PTHR31942:SF62">
    <property type="entry name" value="MLO-LIKE PROTEIN"/>
    <property type="match status" value="1"/>
</dbReference>
<sequence>MESKEERSLARTPTWAVATVITLLVSISFLLHTGLKKFRVWLDKTKRKHLLAALDKIKEGVAKMRLMK</sequence>
<gene>
    <name evidence="9" type="ORF">SASPL_141355</name>
    <name evidence="10" type="ORF">SASPL_141357</name>
</gene>
<keyword evidence="6 8" id="KW-0472">Membrane</keyword>
<dbReference type="GO" id="GO:0016020">
    <property type="term" value="C:membrane"/>
    <property type="evidence" value="ECO:0007669"/>
    <property type="project" value="UniProtKB-SubCell"/>
</dbReference>
<dbReference type="InterPro" id="IPR004326">
    <property type="entry name" value="Mlo"/>
</dbReference>
<protein>
    <submittedName>
        <fullName evidence="9">Uncharacterized protein</fullName>
    </submittedName>
</protein>
<evidence type="ECO:0000256" key="3">
    <source>
        <dbReference type="ARBA" id="ARBA00022692"/>
    </source>
</evidence>
<evidence type="ECO:0000256" key="6">
    <source>
        <dbReference type="ARBA" id="ARBA00023136"/>
    </source>
</evidence>
<dbReference type="AlphaFoldDB" id="A0A8X8WQE4"/>
<comment type="caution">
    <text evidence="9">The sequence shown here is derived from an EMBL/GenBank/DDBJ whole genome shotgun (WGS) entry which is preliminary data.</text>
</comment>
<accession>A0A8X8WQE4</accession>
<dbReference type="Pfam" id="PF03094">
    <property type="entry name" value="Mlo"/>
    <property type="match status" value="1"/>
</dbReference>
<comment type="subcellular location">
    <subcellularLocation>
        <location evidence="1">Membrane</location>
        <topology evidence="1">Multi-pass membrane protein</topology>
    </subcellularLocation>
</comment>
<proteinExistence type="inferred from homology"/>
<evidence type="ECO:0000256" key="7">
    <source>
        <dbReference type="ARBA" id="ARBA00023265"/>
    </source>
</evidence>
<evidence type="ECO:0000313" key="10">
    <source>
        <dbReference type="EMBL" id="KAG6399872.1"/>
    </source>
</evidence>
<keyword evidence="3 8" id="KW-0812">Transmembrane</keyword>
<comment type="similarity">
    <text evidence="2">Belongs to the MLO family.</text>
</comment>
<reference evidence="9" key="2">
    <citation type="submission" date="2020-08" db="EMBL/GenBank/DDBJ databases">
        <title>Plant Genome Project.</title>
        <authorList>
            <person name="Zhang R.-G."/>
        </authorList>
    </citation>
    <scope>NUCLEOTIDE SEQUENCE</scope>
    <source>
        <strain evidence="9">Huo1</strain>
        <tissue evidence="9">Leaf</tissue>
    </source>
</reference>
<feature type="transmembrane region" description="Helical" evidence="8">
    <location>
        <begin position="12"/>
        <end position="31"/>
    </location>
</feature>
<dbReference type="EMBL" id="PNBA02000015">
    <property type="protein sequence ID" value="KAG6399870.1"/>
    <property type="molecule type" value="Genomic_DNA"/>
</dbReference>
<dbReference type="EMBL" id="PNBA02000015">
    <property type="protein sequence ID" value="KAG6399872.1"/>
    <property type="molecule type" value="Genomic_DNA"/>
</dbReference>
<reference evidence="9" key="1">
    <citation type="submission" date="2018-01" db="EMBL/GenBank/DDBJ databases">
        <authorList>
            <person name="Mao J.F."/>
        </authorList>
    </citation>
    <scope>NUCLEOTIDE SEQUENCE</scope>
    <source>
        <strain evidence="9">Huo1</strain>
        <tissue evidence="9">Leaf</tissue>
    </source>
</reference>
<keyword evidence="11" id="KW-1185">Reference proteome</keyword>